<evidence type="ECO:0000313" key="21">
    <source>
        <dbReference type="Proteomes" id="UP000254512"/>
    </source>
</evidence>
<dbReference type="PROSITE" id="PS50109">
    <property type="entry name" value="HIS_KIN"/>
    <property type="match status" value="1"/>
</dbReference>
<dbReference type="FunFam" id="3.30.565.10:FF:000010">
    <property type="entry name" value="Sensor histidine kinase RcsC"/>
    <property type="match status" value="1"/>
</dbReference>
<evidence type="ECO:0000256" key="1">
    <source>
        <dbReference type="ARBA" id="ARBA00000085"/>
    </source>
</evidence>
<dbReference type="CDD" id="cd12913">
    <property type="entry name" value="PDC1_MCP_like"/>
    <property type="match status" value="1"/>
</dbReference>
<dbReference type="STRING" id="673.AL542_14250"/>
<dbReference type="CDD" id="cd06225">
    <property type="entry name" value="HAMP"/>
    <property type="match status" value="1"/>
</dbReference>
<keyword evidence="9" id="KW-0547">Nucleotide-binding</keyword>
<dbReference type="PANTHER" id="PTHR45339:SF1">
    <property type="entry name" value="HYBRID SIGNAL TRANSDUCTION HISTIDINE KINASE J"/>
    <property type="match status" value="1"/>
</dbReference>
<dbReference type="InterPro" id="IPR005467">
    <property type="entry name" value="His_kinase_dom"/>
</dbReference>
<feature type="transmembrane region" description="Helical" evidence="16">
    <location>
        <begin position="16"/>
        <end position="35"/>
    </location>
</feature>
<dbReference type="Pfam" id="PF00512">
    <property type="entry name" value="HisKA"/>
    <property type="match status" value="1"/>
</dbReference>
<evidence type="ECO:0000256" key="14">
    <source>
        <dbReference type="ARBA" id="ARBA00023136"/>
    </source>
</evidence>
<dbReference type="GO" id="GO:0000155">
    <property type="term" value="F:phosphorelay sensor kinase activity"/>
    <property type="evidence" value="ECO:0007669"/>
    <property type="project" value="InterPro"/>
</dbReference>
<keyword evidence="10 20" id="KW-0418">Kinase</keyword>
<comment type="catalytic activity">
    <reaction evidence="1">
        <text>ATP + protein L-histidine = ADP + protein N-phospho-L-histidine.</text>
        <dbReference type="EC" id="2.7.13.3"/>
    </reaction>
</comment>
<dbReference type="InterPro" id="IPR036890">
    <property type="entry name" value="HATPase_C_sf"/>
</dbReference>
<evidence type="ECO:0000256" key="12">
    <source>
        <dbReference type="ARBA" id="ARBA00022989"/>
    </source>
</evidence>
<dbReference type="SUPFAM" id="SSF52172">
    <property type="entry name" value="CheY-like"/>
    <property type="match status" value="1"/>
</dbReference>
<dbReference type="RefSeq" id="WP_005503406.1">
    <property type="nucleotide sequence ID" value="NZ_UGHA01000001.1"/>
</dbReference>
<dbReference type="PROSITE" id="PS50110">
    <property type="entry name" value="RESPONSE_REGULATORY"/>
    <property type="match status" value="1"/>
</dbReference>
<dbReference type="PROSITE" id="PS50885">
    <property type="entry name" value="HAMP"/>
    <property type="match status" value="1"/>
</dbReference>
<evidence type="ECO:0000313" key="20">
    <source>
        <dbReference type="EMBL" id="STO58024.1"/>
    </source>
</evidence>
<evidence type="ECO:0000256" key="3">
    <source>
        <dbReference type="ARBA" id="ARBA00004651"/>
    </source>
</evidence>
<feature type="domain" description="HAMP" evidence="19">
    <location>
        <begin position="395"/>
        <end position="447"/>
    </location>
</feature>
<feature type="transmembrane region" description="Helical" evidence="16">
    <location>
        <begin position="374"/>
        <end position="393"/>
    </location>
</feature>
<evidence type="ECO:0000259" key="18">
    <source>
        <dbReference type="PROSITE" id="PS50110"/>
    </source>
</evidence>
<dbReference type="Proteomes" id="UP000254512">
    <property type="component" value="Unassembled WGS sequence"/>
</dbReference>
<dbReference type="InterPro" id="IPR003594">
    <property type="entry name" value="HATPase_dom"/>
</dbReference>
<organism evidence="20 21">
    <name type="scientific">Grimontia hollisae</name>
    <name type="common">Vibrio hollisae</name>
    <dbReference type="NCBI Taxonomy" id="673"/>
    <lineage>
        <taxon>Bacteria</taxon>
        <taxon>Pseudomonadati</taxon>
        <taxon>Pseudomonadota</taxon>
        <taxon>Gammaproteobacteria</taxon>
        <taxon>Vibrionales</taxon>
        <taxon>Vibrionaceae</taxon>
        <taxon>Grimontia</taxon>
    </lineage>
</organism>
<accession>A0A377HPK1</accession>
<evidence type="ECO:0000256" key="11">
    <source>
        <dbReference type="ARBA" id="ARBA00022840"/>
    </source>
</evidence>
<keyword evidence="12 16" id="KW-1133">Transmembrane helix</keyword>
<keyword evidence="14 16" id="KW-0472">Membrane</keyword>
<dbReference type="InterPro" id="IPR004358">
    <property type="entry name" value="Sig_transdc_His_kin-like_C"/>
</dbReference>
<dbReference type="InterPro" id="IPR011006">
    <property type="entry name" value="CheY-like_superfamily"/>
</dbReference>
<evidence type="ECO:0000256" key="4">
    <source>
        <dbReference type="ARBA" id="ARBA00012438"/>
    </source>
</evidence>
<gene>
    <name evidence="20" type="primary">luxQ</name>
    <name evidence="20" type="ORF">NCTC11645_02438</name>
</gene>
<evidence type="ECO:0000256" key="9">
    <source>
        <dbReference type="ARBA" id="ARBA00022741"/>
    </source>
</evidence>
<evidence type="ECO:0000256" key="10">
    <source>
        <dbReference type="ARBA" id="ARBA00022777"/>
    </source>
</evidence>
<evidence type="ECO:0000256" key="15">
    <source>
        <dbReference type="PROSITE-ProRule" id="PRU00169"/>
    </source>
</evidence>
<name>A0A377HPK1_GRIHO</name>
<keyword evidence="11" id="KW-0067">ATP-binding</keyword>
<protein>
    <recommendedName>
        <fullName evidence="4">histidine kinase</fullName>
        <ecNumber evidence="4">2.7.13.3</ecNumber>
    </recommendedName>
</protein>
<dbReference type="PRINTS" id="PR00344">
    <property type="entry name" value="BCTRLSENSOR"/>
</dbReference>
<keyword evidence="13" id="KW-0902">Two-component regulatory system</keyword>
<feature type="modified residue" description="4-aspartylphosphate" evidence="15">
    <location>
        <position position="757"/>
    </location>
</feature>
<keyword evidence="8 16" id="KW-0812">Transmembrane</keyword>
<evidence type="ECO:0000256" key="2">
    <source>
        <dbReference type="ARBA" id="ARBA00004533"/>
    </source>
</evidence>
<dbReference type="SUPFAM" id="SSF103190">
    <property type="entry name" value="Sensory domain-like"/>
    <property type="match status" value="1"/>
</dbReference>
<proteinExistence type="predicted"/>
<dbReference type="Pfam" id="PF02518">
    <property type="entry name" value="HATPase_c"/>
    <property type="match status" value="1"/>
</dbReference>
<dbReference type="CDD" id="cd00082">
    <property type="entry name" value="HisKA"/>
    <property type="match status" value="1"/>
</dbReference>
<reference evidence="20 21" key="1">
    <citation type="submission" date="2018-06" db="EMBL/GenBank/DDBJ databases">
        <authorList>
            <consortium name="Pathogen Informatics"/>
            <person name="Doyle S."/>
        </authorList>
    </citation>
    <scope>NUCLEOTIDE SEQUENCE [LARGE SCALE GENOMIC DNA]</scope>
    <source>
        <strain evidence="20 21">NCTC11645</strain>
    </source>
</reference>
<evidence type="ECO:0000259" key="17">
    <source>
        <dbReference type="PROSITE" id="PS50109"/>
    </source>
</evidence>
<dbReference type="SUPFAM" id="SSF47384">
    <property type="entry name" value="Homodimeric domain of signal transducing histidine kinase"/>
    <property type="match status" value="1"/>
</dbReference>
<dbReference type="InterPro" id="IPR001789">
    <property type="entry name" value="Sig_transdc_resp-reg_receiver"/>
</dbReference>
<dbReference type="SMART" id="SM00388">
    <property type="entry name" value="HisKA"/>
    <property type="match status" value="1"/>
</dbReference>
<dbReference type="CDD" id="cd17546">
    <property type="entry name" value="REC_hyHK_CKI1_RcsC-like"/>
    <property type="match status" value="1"/>
</dbReference>
<dbReference type="GO" id="GO:0005524">
    <property type="term" value="F:ATP binding"/>
    <property type="evidence" value="ECO:0007669"/>
    <property type="project" value="UniProtKB-KW"/>
</dbReference>
<evidence type="ECO:0000256" key="6">
    <source>
        <dbReference type="ARBA" id="ARBA00022553"/>
    </source>
</evidence>
<dbReference type="InterPro" id="IPR033479">
    <property type="entry name" value="dCache_1"/>
</dbReference>
<evidence type="ECO:0000256" key="13">
    <source>
        <dbReference type="ARBA" id="ARBA00023012"/>
    </source>
</evidence>
<keyword evidence="6 15" id="KW-0597">Phosphoprotein</keyword>
<sequence length="834" mass="92611">MFEKDVPFYKTMSFKALWILGMMLAVVVITIVYVLDTTGNSMVRESANQRVEAQVETVAQSLGQLSNSVSTVALSLAESLSLDDRDVAIEQKLANMLSNPNIRDVVASGGFWPEPYLYDDKKIKASVFIALDDEGVFYRIHDYNKPEAIPYQLSEWYAPVRYARDSAYWSRSYIDPYTNEPMVTCAVPMFTGGRFVGVVTIDVKLARLQTFLTRSGEKLGGYMLMLDRSGAMMSFPEATYAANPLLSPLPSMKDITTTVPNFAELALVISQAIQVERLLGQGNPNVVSLAKAIASASPEIDLGYAVSVASGLIPNPSVFRSTERLFIHRLEDDPILDETTLVFGRILPDSNWTLVGSLPERLLLVEATQLKNDLFFAMALVAIVLVCITYVSIHIQIVRPMARVRNALTQKNPDEPYSPIDYREKDELGMLVSAFNQLSASLVDARERAIKAARAKQLFLANISHEIRTPMNGILGAASLMQDEPMSARQAEYLSVIAHSSRGLMALINDLLDFSKMESNHLKLEEAPFDLEKLGKYVHDLMLPTINNKPQLAFEFRYEDTCPRYFLGDAHRIEQVMLNLVSNALKFTETGVVSFSISMRKEQGGYTGVCLRVSDTGVGIAPEKHNMIFDEFQQADTSTTRQFGGSGLGLAITKQLVDLMGGTISVESELGRGSVFNVFLPLQIEKDSTDVKGRELLKQHNNAFAGKHCLLVEDNTINLMIAEKMLEKFGFTVDKATDGVSAVEKASTHGYDIIFMDIQMPMMDGLEATRRIRASDNFNQRTPIVAMTANVLKDDIWRCISNGMQGHIGKPLRESDIYSVSFKALSAEKKIFVP</sequence>
<dbReference type="InterPro" id="IPR003660">
    <property type="entry name" value="HAMP_dom"/>
</dbReference>
<dbReference type="AlphaFoldDB" id="A0A377HPK1"/>
<dbReference type="Pfam" id="PF00072">
    <property type="entry name" value="Response_reg"/>
    <property type="match status" value="1"/>
</dbReference>
<dbReference type="Gene3D" id="1.10.287.130">
    <property type="match status" value="1"/>
</dbReference>
<evidence type="ECO:0000256" key="5">
    <source>
        <dbReference type="ARBA" id="ARBA00022475"/>
    </source>
</evidence>
<dbReference type="Gene3D" id="6.10.340.10">
    <property type="match status" value="1"/>
</dbReference>
<keyword evidence="7 20" id="KW-0808">Transferase</keyword>
<evidence type="ECO:0000256" key="16">
    <source>
        <dbReference type="SAM" id="Phobius"/>
    </source>
</evidence>
<dbReference type="EMBL" id="UGHD01000002">
    <property type="protein sequence ID" value="STO58024.1"/>
    <property type="molecule type" value="Genomic_DNA"/>
</dbReference>
<dbReference type="InterPro" id="IPR029151">
    <property type="entry name" value="Sensor-like_sf"/>
</dbReference>
<dbReference type="Gene3D" id="3.40.50.2300">
    <property type="match status" value="1"/>
</dbReference>
<dbReference type="CDD" id="cd16922">
    <property type="entry name" value="HATPase_EvgS-ArcB-TorS-like"/>
    <property type="match status" value="1"/>
</dbReference>
<feature type="domain" description="Histidine kinase" evidence="17">
    <location>
        <begin position="462"/>
        <end position="684"/>
    </location>
</feature>
<dbReference type="GO" id="GO:0005886">
    <property type="term" value="C:plasma membrane"/>
    <property type="evidence" value="ECO:0007669"/>
    <property type="project" value="UniProtKB-SubCell"/>
</dbReference>
<dbReference type="InterPro" id="IPR036097">
    <property type="entry name" value="HisK_dim/P_sf"/>
</dbReference>
<keyword evidence="5" id="KW-1003">Cell membrane</keyword>
<evidence type="ECO:0000259" key="19">
    <source>
        <dbReference type="PROSITE" id="PS50885"/>
    </source>
</evidence>
<feature type="domain" description="Response regulatory" evidence="18">
    <location>
        <begin position="708"/>
        <end position="825"/>
    </location>
</feature>
<dbReference type="EC" id="2.7.13.3" evidence="4"/>
<dbReference type="Pfam" id="PF02743">
    <property type="entry name" value="dCache_1"/>
    <property type="match status" value="1"/>
</dbReference>
<dbReference type="FunFam" id="1.10.287.130:FF:000004">
    <property type="entry name" value="Ethylene receptor 1"/>
    <property type="match status" value="1"/>
</dbReference>
<comment type="subcellular location">
    <subcellularLocation>
        <location evidence="2">Cell inner membrane</location>
    </subcellularLocation>
    <subcellularLocation>
        <location evidence="3">Cell membrane</location>
        <topology evidence="3">Multi-pass membrane protein</topology>
    </subcellularLocation>
</comment>
<dbReference type="PANTHER" id="PTHR45339">
    <property type="entry name" value="HYBRID SIGNAL TRANSDUCTION HISTIDINE KINASE J"/>
    <property type="match status" value="1"/>
</dbReference>
<evidence type="ECO:0000256" key="8">
    <source>
        <dbReference type="ARBA" id="ARBA00022692"/>
    </source>
</evidence>
<evidence type="ECO:0000256" key="7">
    <source>
        <dbReference type="ARBA" id="ARBA00022679"/>
    </source>
</evidence>
<dbReference type="SMART" id="SM00387">
    <property type="entry name" value="HATPase_c"/>
    <property type="match status" value="1"/>
</dbReference>
<dbReference type="SUPFAM" id="SSF55874">
    <property type="entry name" value="ATPase domain of HSP90 chaperone/DNA topoisomerase II/histidine kinase"/>
    <property type="match status" value="1"/>
</dbReference>
<dbReference type="InterPro" id="IPR003661">
    <property type="entry name" value="HisK_dim/P_dom"/>
</dbReference>
<dbReference type="Gene3D" id="3.30.565.10">
    <property type="entry name" value="Histidine kinase-like ATPase, C-terminal domain"/>
    <property type="match status" value="1"/>
</dbReference>
<dbReference type="SMART" id="SM00448">
    <property type="entry name" value="REC"/>
    <property type="match status" value="1"/>
</dbReference>
<dbReference type="Gene3D" id="3.30.450.20">
    <property type="entry name" value="PAS domain"/>
    <property type="match status" value="1"/>
</dbReference>